<evidence type="ECO:0000256" key="1">
    <source>
        <dbReference type="SAM" id="Phobius"/>
    </source>
</evidence>
<gene>
    <name evidence="2" type="ORF">PISMIDRAFT_681379</name>
</gene>
<reference evidence="3" key="2">
    <citation type="submission" date="2015-01" db="EMBL/GenBank/DDBJ databases">
        <title>Evolutionary Origins and Diversification of the Mycorrhizal Mutualists.</title>
        <authorList>
            <consortium name="DOE Joint Genome Institute"/>
            <consortium name="Mycorrhizal Genomics Consortium"/>
            <person name="Kohler A."/>
            <person name="Kuo A."/>
            <person name="Nagy L.G."/>
            <person name="Floudas D."/>
            <person name="Copeland A."/>
            <person name="Barry K.W."/>
            <person name="Cichocki N."/>
            <person name="Veneault-Fourrey C."/>
            <person name="LaButti K."/>
            <person name="Lindquist E.A."/>
            <person name="Lipzen A."/>
            <person name="Lundell T."/>
            <person name="Morin E."/>
            <person name="Murat C."/>
            <person name="Riley R."/>
            <person name="Ohm R."/>
            <person name="Sun H."/>
            <person name="Tunlid A."/>
            <person name="Henrissat B."/>
            <person name="Grigoriev I.V."/>
            <person name="Hibbett D.S."/>
            <person name="Martin F."/>
        </authorList>
    </citation>
    <scope>NUCLEOTIDE SEQUENCE [LARGE SCALE GENOMIC DNA]</scope>
    <source>
        <strain evidence="3">441</strain>
    </source>
</reference>
<keyword evidence="1" id="KW-1133">Transmembrane helix</keyword>
<keyword evidence="3" id="KW-1185">Reference proteome</keyword>
<proteinExistence type="predicted"/>
<keyword evidence="1" id="KW-0812">Transmembrane</keyword>
<feature type="transmembrane region" description="Helical" evidence="1">
    <location>
        <begin position="80"/>
        <end position="105"/>
    </location>
</feature>
<dbReference type="AlphaFoldDB" id="A0A0C9Z5L0"/>
<keyword evidence="1" id="KW-0472">Membrane</keyword>
<name>A0A0C9Z5L0_9AGAM</name>
<dbReference type="OrthoDB" id="3214861at2759"/>
<feature type="transmembrane region" description="Helical" evidence="1">
    <location>
        <begin position="44"/>
        <end position="68"/>
    </location>
</feature>
<sequence length="162" mass="18554">MGIPGGFGSILFEGLVSAMLYGITTLQTYMYFMHYAEDASTTKFLVIAIWILDSLHISLICHALYYYLITNYDVPTGLEYIVWSFPASLVMNLLMIVAAQFFFAYKIYYLCRPQVKWLVTAPIVSVFACDDNLTSSHMTVIDIIRTHSLRLWHSDSRSDVHQ</sequence>
<dbReference type="EMBL" id="KN833752">
    <property type="protein sequence ID" value="KIK21414.1"/>
    <property type="molecule type" value="Genomic_DNA"/>
</dbReference>
<evidence type="ECO:0000313" key="3">
    <source>
        <dbReference type="Proteomes" id="UP000054018"/>
    </source>
</evidence>
<evidence type="ECO:0000313" key="2">
    <source>
        <dbReference type="EMBL" id="KIK21414.1"/>
    </source>
</evidence>
<organism evidence="2 3">
    <name type="scientific">Pisolithus microcarpus 441</name>
    <dbReference type="NCBI Taxonomy" id="765257"/>
    <lineage>
        <taxon>Eukaryota</taxon>
        <taxon>Fungi</taxon>
        <taxon>Dikarya</taxon>
        <taxon>Basidiomycota</taxon>
        <taxon>Agaricomycotina</taxon>
        <taxon>Agaricomycetes</taxon>
        <taxon>Agaricomycetidae</taxon>
        <taxon>Boletales</taxon>
        <taxon>Sclerodermatineae</taxon>
        <taxon>Pisolithaceae</taxon>
        <taxon>Pisolithus</taxon>
    </lineage>
</organism>
<dbReference type="Proteomes" id="UP000054018">
    <property type="component" value="Unassembled WGS sequence"/>
</dbReference>
<dbReference type="PANTHER" id="PTHR40465">
    <property type="entry name" value="CHROMOSOME 1, WHOLE GENOME SHOTGUN SEQUENCE"/>
    <property type="match status" value="1"/>
</dbReference>
<protein>
    <submittedName>
        <fullName evidence="2">Uncharacterized protein</fullName>
    </submittedName>
</protein>
<feature type="transmembrane region" description="Helical" evidence="1">
    <location>
        <begin position="6"/>
        <end position="32"/>
    </location>
</feature>
<dbReference type="PANTHER" id="PTHR40465:SF1">
    <property type="entry name" value="DUF6534 DOMAIN-CONTAINING PROTEIN"/>
    <property type="match status" value="1"/>
</dbReference>
<dbReference type="HOGENOM" id="CLU_046025_16_1_1"/>
<accession>A0A0C9Z5L0</accession>
<reference evidence="2 3" key="1">
    <citation type="submission" date="2014-04" db="EMBL/GenBank/DDBJ databases">
        <authorList>
            <consortium name="DOE Joint Genome Institute"/>
            <person name="Kuo A."/>
            <person name="Kohler A."/>
            <person name="Costa M.D."/>
            <person name="Nagy L.G."/>
            <person name="Floudas D."/>
            <person name="Copeland A."/>
            <person name="Barry K.W."/>
            <person name="Cichocki N."/>
            <person name="Veneault-Fourrey C."/>
            <person name="LaButti K."/>
            <person name="Lindquist E.A."/>
            <person name="Lipzen A."/>
            <person name="Lundell T."/>
            <person name="Morin E."/>
            <person name="Murat C."/>
            <person name="Sun H."/>
            <person name="Tunlid A."/>
            <person name="Henrissat B."/>
            <person name="Grigoriev I.V."/>
            <person name="Hibbett D.S."/>
            <person name="Martin F."/>
            <person name="Nordberg H.P."/>
            <person name="Cantor M.N."/>
            <person name="Hua S.X."/>
        </authorList>
    </citation>
    <scope>NUCLEOTIDE SEQUENCE [LARGE SCALE GENOMIC DNA]</scope>
    <source>
        <strain evidence="2 3">441</strain>
    </source>
</reference>
<dbReference type="STRING" id="765257.A0A0C9Z5L0"/>